<dbReference type="InterPro" id="IPR052766">
    <property type="entry name" value="S41A_metabolite_peptidase"/>
</dbReference>
<evidence type="ECO:0000313" key="2">
    <source>
        <dbReference type="EMBL" id="KAF5371732.1"/>
    </source>
</evidence>
<comment type="caution">
    <text evidence="2">The sequence shown here is derived from an EMBL/GenBank/DDBJ whole genome shotgun (WGS) entry which is preliminary data.</text>
</comment>
<accession>A0A8H5GVK1</accession>
<keyword evidence="3" id="KW-1185">Reference proteome</keyword>
<gene>
    <name evidence="2" type="ORF">D9758_003447</name>
</gene>
<proteinExistence type="predicted"/>
<feature type="compositionally biased region" description="Low complexity" evidence="1">
    <location>
        <begin position="692"/>
        <end position="712"/>
    </location>
</feature>
<sequence>MGNFAQQSLPLSDSVTLEVQRVNESTTDMITLPYRARIEPTTTPFTDTASWRAGNCLVQDESSDLTHPSSPTTTQVVKKFRQQPPAVPVSVNVKSQELINVMLDTTPLSDILLPEGLAPPRVLRPGNFRSSGFFMLDDNITGVLALGTFAGDHLGVVEGDLIDGLTSLKSSGATQLMVDLTNNGGGLICLAHWLHRIIVGPKNSSEPQAGLDTKARAGELAKLLVKTVVENHTDPHVLSLFNPRLWTNDDNVPFGPDADWMEPVVEETINGHLDAFSQRLGNECPVNGTSNVAPNEALFPSNKVVIVSNGRCASSCALFAITMAKEEGVKTVVVGGRQGVQQQYCGTVGGQSTDYATMANEVKNAGLQDHPLAPPALLVPATQGITWRLGFGIDDPTQPEGESSFDLLALDLLLWLALSTSAEFLALSLLERTEWQDHPADINLQLTAETLRLPFFKPSLPPPRPEIPKMIVTEPGLSQSDSRRSHNAHSKSKHQRRRHTVDTRTHVGTKNTPTQPLNVLCDETESLGAKLDDSYFHTEHSRSTGASAKSKALYTPKVASKPHAHTHARAVGSPSRRRPHFVSVSASMGNVKRAASEQSHKVCKTLSNSLTRSVVGSTAGFTQSSPIVPTITTARACYESDTAPETESYSLSSPSRNRSESSTPKRQKLALHVPLSNSSWSSSLLSLSPSASLQSASPVSSSGTPRASPSSRNSFMRMSNTLKDCPLAALRFSPMSTTSPRTSLQDQTSSVASARVSEYSTIVKNGTNSDADTDPFTFLHPYTSTKMHTHTHINTCAHTYTEPEPKPEVTLTPQMILFQTTQTISSDKSDSVFQEGKGEAAGIGEDNEAAVPVPVTVHARSPKTIALSITPPAPTAFTLKVPSPLATPTPDRIRASVNANASVAPVAQRVQRSQVVIDIDVDNADADDVDGYVFADLEDQDKQTFNAPSSHSGSEVASEFGSDGSNDVDVSGEESNLVLTLPDSGSLVDMDATRSTGNRKRNRNGKLKIPKKAMDVLELKMSEGQSLSIDEVFPFPQQAASASVSSLIYLL</sequence>
<feature type="compositionally biased region" description="Basic residues" evidence="1">
    <location>
        <begin position="485"/>
        <end position="499"/>
    </location>
</feature>
<evidence type="ECO:0000313" key="3">
    <source>
        <dbReference type="Proteomes" id="UP000559256"/>
    </source>
</evidence>
<dbReference type="PANTHER" id="PTHR37049">
    <property type="entry name" value="PEPTIDASE S41 FAMILY PROTEIN"/>
    <property type="match status" value="1"/>
</dbReference>
<dbReference type="OrthoDB" id="27214at2759"/>
<evidence type="ECO:0008006" key="4">
    <source>
        <dbReference type="Google" id="ProtNLM"/>
    </source>
</evidence>
<feature type="region of interest" description="Disordered" evidence="1">
    <location>
        <begin position="692"/>
        <end position="717"/>
    </location>
</feature>
<feature type="region of interest" description="Disordered" evidence="1">
    <location>
        <begin position="642"/>
        <end position="669"/>
    </location>
</feature>
<dbReference type="PANTHER" id="PTHR37049:SF5">
    <property type="entry name" value="TAIL SPECIFIC PROTEASE DOMAIN-CONTAINING PROTEIN"/>
    <property type="match status" value="1"/>
</dbReference>
<protein>
    <recommendedName>
        <fullName evidence="4">Tail specific protease domain-containing protein</fullName>
    </recommendedName>
</protein>
<dbReference type="SUPFAM" id="SSF52096">
    <property type="entry name" value="ClpP/crotonase"/>
    <property type="match status" value="1"/>
</dbReference>
<feature type="region of interest" description="Disordered" evidence="1">
    <location>
        <begin position="476"/>
        <end position="519"/>
    </location>
</feature>
<feature type="region of interest" description="Disordered" evidence="1">
    <location>
        <begin position="943"/>
        <end position="971"/>
    </location>
</feature>
<dbReference type="Proteomes" id="UP000559256">
    <property type="component" value="Unassembled WGS sequence"/>
</dbReference>
<feature type="compositionally biased region" description="Polar residues" evidence="1">
    <location>
        <begin position="943"/>
        <end position="955"/>
    </location>
</feature>
<organism evidence="2 3">
    <name type="scientific">Tetrapyrgos nigripes</name>
    <dbReference type="NCBI Taxonomy" id="182062"/>
    <lineage>
        <taxon>Eukaryota</taxon>
        <taxon>Fungi</taxon>
        <taxon>Dikarya</taxon>
        <taxon>Basidiomycota</taxon>
        <taxon>Agaricomycotina</taxon>
        <taxon>Agaricomycetes</taxon>
        <taxon>Agaricomycetidae</taxon>
        <taxon>Agaricales</taxon>
        <taxon>Marasmiineae</taxon>
        <taxon>Marasmiaceae</taxon>
        <taxon>Tetrapyrgos</taxon>
    </lineage>
</organism>
<name>A0A8H5GVK1_9AGAR</name>
<feature type="region of interest" description="Disordered" evidence="1">
    <location>
        <begin position="559"/>
        <end position="578"/>
    </location>
</feature>
<dbReference type="EMBL" id="JAACJM010000007">
    <property type="protein sequence ID" value="KAF5371732.1"/>
    <property type="molecule type" value="Genomic_DNA"/>
</dbReference>
<feature type="compositionally biased region" description="Low complexity" evidence="1">
    <location>
        <begin position="648"/>
        <end position="662"/>
    </location>
</feature>
<dbReference type="AlphaFoldDB" id="A0A8H5GVK1"/>
<dbReference type="Gene3D" id="3.90.226.10">
    <property type="entry name" value="2-enoyl-CoA Hydratase, Chain A, domain 1"/>
    <property type="match status" value="1"/>
</dbReference>
<dbReference type="InterPro" id="IPR029045">
    <property type="entry name" value="ClpP/crotonase-like_dom_sf"/>
</dbReference>
<evidence type="ECO:0000256" key="1">
    <source>
        <dbReference type="SAM" id="MobiDB-lite"/>
    </source>
</evidence>
<reference evidence="2 3" key="1">
    <citation type="journal article" date="2020" name="ISME J.">
        <title>Uncovering the hidden diversity of litter-decomposition mechanisms in mushroom-forming fungi.</title>
        <authorList>
            <person name="Floudas D."/>
            <person name="Bentzer J."/>
            <person name="Ahren D."/>
            <person name="Johansson T."/>
            <person name="Persson P."/>
            <person name="Tunlid A."/>
        </authorList>
    </citation>
    <scope>NUCLEOTIDE SEQUENCE [LARGE SCALE GENOMIC DNA]</scope>
    <source>
        <strain evidence="2 3">CBS 291.85</strain>
    </source>
</reference>